<dbReference type="Gene3D" id="3.10.105.10">
    <property type="entry name" value="Dipeptide-binding Protein, Domain 3"/>
    <property type="match status" value="1"/>
</dbReference>
<evidence type="ECO:0000313" key="2">
    <source>
        <dbReference type="EMBL" id="PZG03267.1"/>
    </source>
</evidence>
<comment type="caution">
    <text evidence="2">The sequence shown here is derived from an EMBL/GenBank/DDBJ whole genome shotgun (WGS) entry which is preliminary data.</text>
</comment>
<accession>A0A2W2E138</accession>
<keyword evidence="3" id="KW-1185">Reference proteome</keyword>
<dbReference type="RefSeq" id="WP_111185350.1">
    <property type="nucleotide sequence ID" value="NZ_POUD01000439.1"/>
</dbReference>
<dbReference type="Gene3D" id="3.90.76.10">
    <property type="entry name" value="Dipeptide-binding Protein, Domain 1"/>
    <property type="match status" value="1"/>
</dbReference>
<organism evidence="2 3">
    <name type="scientific">Nonomuraea aridisoli</name>
    <dbReference type="NCBI Taxonomy" id="2070368"/>
    <lineage>
        <taxon>Bacteria</taxon>
        <taxon>Bacillati</taxon>
        <taxon>Actinomycetota</taxon>
        <taxon>Actinomycetes</taxon>
        <taxon>Streptosporangiales</taxon>
        <taxon>Streptosporangiaceae</taxon>
        <taxon>Nonomuraea</taxon>
    </lineage>
</organism>
<sequence>MRASRRVVAVAVTGSLLLAGCGDGQGAMPGVQGSPGDEGTIKAYDINPQPRENVQDGGTLRWGINEFPAQWNRNHVDGNLAVAASVSNALLPAPFVSDEKAQISVDRDYVLDAKVTDRRPKQVVTYTLNPRAKWSDGKPITWADYQAQWQALNGRDPGYRIASSTGYQDIEKVAKGKDDHEVVVTFARPFGDWQSLFGPLLPASTNKTPQAFNNAWLNKIPVTAGPFKFGGFDQTAKTITLVRDDAWWGQRAKLDRIVYRASEQDSLIGAFSNGELDVIDVGPSAPDYARAKNTPGAQVRQAAGPDFRHFTFNGSSELLRDRNVRQAVQLGINRQAIAQSDLQGLDWPITLLNNHFFMNTQEGYQDNAGALGVYNPERAKQMLDAAGWRLSGGVRMKGGKPLELRFVVPSGVQVSKAEGELAQSMLAQIGVKLTIRSVPNDDFFTRYVIPGNFDITPFAYIGTPFPVSSSYGIYANATDGRWNANFGRTGSAAIDAAMKRASQSLDPARARTATNEADKLIWQEVNVLPLYQRPQNVAVKETLANVGARGFYDLQYENIGFVR</sequence>
<dbReference type="AlphaFoldDB" id="A0A2W2E138"/>
<proteinExistence type="predicted"/>
<dbReference type="GO" id="GO:1904680">
    <property type="term" value="F:peptide transmembrane transporter activity"/>
    <property type="evidence" value="ECO:0007669"/>
    <property type="project" value="TreeGrafter"/>
</dbReference>
<dbReference type="EMBL" id="POUD01000439">
    <property type="protein sequence ID" value="PZG03267.1"/>
    <property type="molecule type" value="Genomic_DNA"/>
</dbReference>
<dbReference type="PANTHER" id="PTHR30290">
    <property type="entry name" value="PERIPLASMIC BINDING COMPONENT OF ABC TRANSPORTER"/>
    <property type="match status" value="1"/>
</dbReference>
<evidence type="ECO:0000259" key="1">
    <source>
        <dbReference type="Pfam" id="PF00496"/>
    </source>
</evidence>
<dbReference type="OrthoDB" id="7888869at2"/>
<name>A0A2W2E138_9ACTN</name>
<dbReference type="SUPFAM" id="SSF53850">
    <property type="entry name" value="Periplasmic binding protein-like II"/>
    <property type="match status" value="1"/>
</dbReference>
<feature type="domain" description="Solute-binding protein family 5" evidence="1">
    <location>
        <begin position="121"/>
        <end position="478"/>
    </location>
</feature>
<dbReference type="InterPro" id="IPR000914">
    <property type="entry name" value="SBP_5_dom"/>
</dbReference>
<dbReference type="Pfam" id="PF00496">
    <property type="entry name" value="SBP_bac_5"/>
    <property type="match status" value="1"/>
</dbReference>
<dbReference type="InterPro" id="IPR039424">
    <property type="entry name" value="SBP_5"/>
</dbReference>
<dbReference type="Gene3D" id="3.40.190.10">
    <property type="entry name" value="Periplasmic binding protein-like II"/>
    <property type="match status" value="1"/>
</dbReference>
<dbReference type="PANTHER" id="PTHR30290:SF65">
    <property type="entry name" value="MONOACYL PHOSPHATIDYLINOSITOL TETRAMANNOSIDE-BINDING PROTEIN LPQW-RELATED"/>
    <property type="match status" value="1"/>
</dbReference>
<gene>
    <name evidence="2" type="ORF">C1J01_46205</name>
</gene>
<evidence type="ECO:0000313" key="3">
    <source>
        <dbReference type="Proteomes" id="UP000249304"/>
    </source>
</evidence>
<protein>
    <submittedName>
        <fullName evidence="2">Peptide ABC transporter substrate-binding protein</fullName>
    </submittedName>
</protein>
<dbReference type="GO" id="GO:0015833">
    <property type="term" value="P:peptide transport"/>
    <property type="evidence" value="ECO:0007669"/>
    <property type="project" value="TreeGrafter"/>
</dbReference>
<dbReference type="Proteomes" id="UP000249304">
    <property type="component" value="Unassembled WGS sequence"/>
</dbReference>
<reference evidence="2 3" key="1">
    <citation type="submission" date="2018-01" db="EMBL/GenBank/DDBJ databases">
        <title>Draft genome sequence of Nonomuraea sp. KC333.</title>
        <authorList>
            <person name="Sahin N."/>
            <person name="Saygin H."/>
            <person name="Ay H."/>
        </authorList>
    </citation>
    <scope>NUCLEOTIDE SEQUENCE [LARGE SCALE GENOMIC DNA]</scope>
    <source>
        <strain evidence="2 3">KC333</strain>
    </source>
</reference>
<dbReference type="PROSITE" id="PS51257">
    <property type="entry name" value="PROKAR_LIPOPROTEIN"/>
    <property type="match status" value="1"/>
</dbReference>
<dbReference type="CDD" id="cd08501">
    <property type="entry name" value="PBP2_Lpqw"/>
    <property type="match status" value="1"/>
</dbReference>